<evidence type="ECO:0000313" key="3">
    <source>
        <dbReference type="Proteomes" id="UP000190637"/>
    </source>
</evidence>
<proteinExistence type="predicted"/>
<gene>
    <name evidence="2" type="ORF">SAMN02745673_01425</name>
</gene>
<accession>A0A1T4NG97</accession>
<dbReference type="Proteomes" id="UP000190637">
    <property type="component" value="Unassembled WGS sequence"/>
</dbReference>
<dbReference type="RefSeq" id="WP_235000820.1">
    <property type="nucleotide sequence ID" value="NZ_FUWS01000003.1"/>
</dbReference>
<dbReference type="SMART" id="SM00833">
    <property type="entry name" value="CobW_C"/>
    <property type="match status" value="1"/>
</dbReference>
<dbReference type="AlphaFoldDB" id="A0A1T4NG97"/>
<dbReference type="Pfam" id="PF07683">
    <property type="entry name" value="CobW_C"/>
    <property type="match status" value="1"/>
</dbReference>
<name>A0A1T4NG97_9ACTN</name>
<dbReference type="InterPro" id="IPR051927">
    <property type="entry name" value="Zn_Chap_cDPG_Synth"/>
</dbReference>
<evidence type="ECO:0000313" key="2">
    <source>
        <dbReference type="EMBL" id="SJZ78076.1"/>
    </source>
</evidence>
<dbReference type="Pfam" id="PF02492">
    <property type="entry name" value="cobW"/>
    <property type="match status" value="1"/>
</dbReference>
<dbReference type="InterPro" id="IPR003495">
    <property type="entry name" value="CobW/HypB/UreG_nucleotide-bd"/>
</dbReference>
<dbReference type="InterPro" id="IPR027417">
    <property type="entry name" value="P-loop_NTPase"/>
</dbReference>
<sequence length="392" mass="42602">MLPTETMRVVVVSGLHHAARSRTVDHLLRAIPGSIAVHHDLGAIADGEVRRVVRDARGVLDERPVELVHACITCTLREDLLPFLLDLAGDGAPPVCLVETWEGVEPRLVAEAFDMLVDGRPVSRRLHLAAVITAVDAGLLIADLSCDDDIAERGLGIAVEDDRTVAEVLTRQIEYPTILALAGEPADEAHREERRALLEHLNPAAAVLPVDSARLPDLLQGRFDPRSAAVRLDPLCAQYPGLPRSGRVRTVTWRRRRPMDPGRLHAALDELVAAGLRSRGRFWLASRPDTVLLWDAGGGALAIEPAGPWLAALPEGAWELASEARRAAARMDWDPETGDRGQCLSFTGIDLDEERLVALLDACLLTDEEMGEPGGPWTRHTDPFAEILDAAS</sequence>
<dbReference type="PANTHER" id="PTHR43603:SF1">
    <property type="entry name" value="ZINC-REGULATED GTPASE METALLOPROTEIN ACTIVATOR 1"/>
    <property type="match status" value="1"/>
</dbReference>
<dbReference type="InterPro" id="IPR011629">
    <property type="entry name" value="CobW-like_C"/>
</dbReference>
<protein>
    <submittedName>
        <fullName evidence="2">GTPase, G3E family</fullName>
    </submittedName>
</protein>
<dbReference type="STRING" id="1122192.SAMN02745673_01425"/>
<reference evidence="2 3" key="1">
    <citation type="submission" date="2017-02" db="EMBL/GenBank/DDBJ databases">
        <authorList>
            <person name="Peterson S.W."/>
        </authorList>
    </citation>
    <scope>NUCLEOTIDE SEQUENCE [LARGE SCALE GENOMIC DNA]</scope>
    <source>
        <strain evidence="2 3">DSM 45154</strain>
    </source>
</reference>
<keyword evidence="3" id="KW-1185">Reference proteome</keyword>
<dbReference type="EMBL" id="FUWS01000003">
    <property type="protein sequence ID" value="SJZ78076.1"/>
    <property type="molecule type" value="Genomic_DNA"/>
</dbReference>
<dbReference type="Gene3D" id="3.40.50.300">
    <property type="entry name" value="P-loop containing nucleotide triphosphate hydrolases"/>
    <property type="match status" value="1"/>
</dbReference>
<dbReference type="PANTHER" id="PTHR43603">
    <property type="entry name" value="COBW DOMAIN-CONTAINING PROTEIN DDB_G0274527"/>
    <property type="match status" value="1"/>
</dbReference>
<organism evidence="2 3">
    <name type="scientific">Marinactinospora thermotolerans DSM 45154</name>
    <dbReference type="NCBI Taxonomy" id="1122192"/>
    <lineage>
        <taxon>Bacteria</taxon>
        <taxon>Bacillati</taxon>
        <taxon>Actinomycetota</taxon>
        <taxon>Actinomycetes</taxon>
        <taxon>Streptosporangiales</taxon>
        <taxon>Nocardiopsidaceae</taxon>
        <taxon>Marinactinospora</taxon>
    </lineage>
</organism>
<dbReference type="SUPFAM" id="SSF90002">
    <property type="entry name" value="Hypothetical protein YjiA, C-terminal domain"/>
    <property type="match status" value="1"/>
</dbReference>
<feature type="domain" description="CobW C-terminal" evidence="1">
    <location>
        <begin position="248"/>
        <end position="364"/>
    </location>
</feature>
<evidence type="ECO:0000259" key="1">
    <source>
        <dbReference type="SMART" id="SM00833"/>
    </source>
</evidence>